<feature type="domain" description="DUF5979" evidence="9">
    <location>
        <begin position="1132"/>
        <end position="1237"/>
    </location>
</feature>
<proteinExistence type="predicted"/>
<evidence type="ECO:0000313" key="11">
    <source>
        <dbReference type="Proteomes" id="UP000274907"/>
    </source>
</evidence>
<evidence type="ECO:0000256" key="1">
    <source>
        <dbReference type="ARBA" id="ARBA00004168"/>
    </source>
</evidence>
<dbReference type="InterPro" id="IPR046022">
    <property type="entry name" value="DUF5979"/>
</dbReference>
<feature type="domain" description="DUF5979" evidence="9">
    <location>
        <begin position="1468"/>
        <end position="1569"/>
    </location>
</feature>
<evidence type="ECO:0000256" key="4">
    <source>
        <dbReference type="ARBA" id="ARBA00022729"/>
    </source>
</evidence>
<dbReference type="Gene3D" id="2.60.40.1280">
    <property type="match status" value="1"/>
</dbReference>
<dbReference type="GO" id="GO:0007155">
    <property type="term" value="P:cell adhesion"/>
    <property type="evidence" value="ECO:0007669"/>
    <property type="project" value="InterPro"/>
</dbReference>
<keyword evidence="7" id="KW-0812">Transmembrane</keyword>
<name>A0A430I0A5_9CORY</name>
<organism evidence="10 11">
    <name type="scientific">Corynebacterium hylobatis</name>
    <dbReference type="NCBI Taxonomy" id="1859290"/>
    <lineage>
        <taxon>Bacteria</taxon>
        <taxon>Bacillati</taxon>
        <taxon>Actinomycetota</taxon>
        <taxon>Actinomycetes</taxon>
        <taxon>Mycobacteriales</taxon>
        <taxon>Corynebacteriaceae</taxon>
        <taxon>Corynebacterium</taxon>
    </lineage>
</organism>
<dbReference type="Gene3D" id="2.60.40.740">
    <property type="match status" value="1"/>
</dbReference>
<keyword evidence="2" id="KW-0134">Cell wall</keyword>
<keyword evidence="3" id="KW-0964">Secreted</keyword>
<comment type="caution">
    <text evidence="10">The sequence shown here is derived from an EMBL/GenBank/DDBJ whole genome shotgun (WGS) entry which is preliminary data.</text>
</comment>
<dbReference type="Pfam" id="PF19407">
    <property type="entry name" value="DUF5979"/>
    <property type="match status" value="6"/>
</dbReference>
<feature type="transmembrane region" description="Helical" evidence="7">
    <location>
        <begin position="2058"/>
        <end position="2077"/>
    </location>
</feature>
<dbReference type="InterPro" id="IPR008966">
    <property type="entry name" value="Adhesion_dom_sf"/>
</dbReference>
<evidence type="ECO:0000256" key="3">
    <source>
        <dbReference type="ARBA" id="ARBA00022525"/>
    </source>
</evidence>
<dbReference type="RefSeq" id="WP_126120333.1">
    <property type="nucleotide sequence ID" value="NZ_RXHJ01000005.1"/>
</dbReference>
<evidence type="ECO:0000256" key="6">
    <source>
        <dbReference type="SAM" id="MobiDB-lite"/>
    </source>
</evidence>
<evidence type="ECO:0000313" key="10">
    <source>
        <dbReference type="EMBL" id="RSZ64464.1"/>
    </source>
</evidence>
<keyword evidence="7" id="KW-1133">Transmembrane helix</keyword>
<feature type="domain" description="DUF5979" evidence="9">
    <location>
        <begin position="1031"/>
        <end position="1124"/>
    </location>
</feature>
<keyword evidence="11" id="KW-1185">Reference proteome</keyword>
<keyword evidence="5" id="KW-0572">Peptidoglycan-anchor</keyword>
<comment type="subcellular location">
    <subcellularLocation>
        <location evidence="1">Secreted</location>
        <location evidence="1">Cell wall</location>
        <topology evidence="1">Peptidoglycan-anchor</topology>
    </subcellularLocation>
</comment>
<dbReference type="Pfam" id="PF17961">
    <property type="entry name" value="Big_8"/>
    <property type="match status" value="1"/>
</dbReference>
<sequence length="2084" mass="222859">MDKSLFMRSGGEGVASWLKLVAFMGAVALVLSTLTLVPSQARAEENSENTVTELADTTVSPEIDALPTVDIPVQEETTSPGASLTDENEPSLAETILEGLEGLDQPDARGDPTTTQVAPEGTVNTLIDVEIDSINGIGTEDEGVSVGDDVLVEGTWDAMLADDSLGTIFWVTFPTTILDELKIEEPVAGASLLRDADDNSVIGFEVDTTEAGTAGDWQVKATTVAATDEEFLNFRTSENAYRDVEVQLPGEGGIRNGAAERRMTPLAAGDQIPATVTKLERDPVVDPDTQLVIGDKIRVEGTWDATGMDLTGGETFTIGFPAELTIPAGFSFDMFADGIPDIDDGTNIGECVVNPGNTLTCTVNDEVAGKQEVEGTWWIQAEADQYTNLEQLTFTIPGGEVEVPLPGPGGGIGDGSGPLETKKSGQVLDDRKSIRWTVDIAGPLLAPLADDTDKKVVLEDTLSDALQLCEPARDSQFRLLAGRPDNLSSAGTLSVVADPTDPQNLTVTVETNEPIRTDFIYRLEYITCTTDGGLLQSVDADDDTYSNTILIGDRPVGSGIGEYRGWEPTTLNKRGSLLGGADRFQKARWDITQNGANLVDTEEIVITDTFGPDQQVCGGGLNIQVFKQDHLPTWNPENGQFTRPSINISNQFEGTKGVAAAGATGFNATLKPQADFEFDPNAYYIFRYHTCLTTGEIPTDGDAFTNTAIFNDVELRAETKGQKFEEIKNGSLVTRAQEVGGESQPAGTTTNWTIRVDGQKFEERTELVVTDEFSDTLAVCEVPGKSLKERLNFKLEARDFVNNGGLATENLTDATDVELNGNELKFTLDAEAFGEKHFDRNYSYYINYTLCTSSGGLDAAGTKYSNSAEATVQIPTRTISQSWDGGAEGGSVARGSFSLMKSATAGSKPFSPDLQFRVLVEEFAPVDNASGVQVPADLNDPAVRPYRDYEVVVRADGKPVSGQFIRGQNWQIRLTEVGFPENSGFLFGPGQFIEDTNVTVSDDGTQAVVTIAPRTNTKVQLQNTASLGKATLTKLVEGEAAESVQGQTFTVNAFIRHPDNTSNNVQVPLRVGAAHTFRDLPIGTTIEFEEAQLTDTDVVTWGEPVFSQNPITVGENTQVTLTNKANASAGTFSLKKALKGTEDSNAALPQDYTVTATWGEGPGETKDLTVRADGTPEPFGQNLPTGTEVTLTEVLPQVNNIDWGTPVFSGEGITVNSDGSAVVTIGRGNVDLTVTNTAVRTGTFQLSKGLAGEAADDVPNDAVFTVQAEWKKPGETKYTPKELTVTGEGTVELGENLPVGTEVRFSEIKFPEIAGIVWGTPVWGTNPTGEQWLTSNNGVAEGIISDDPAEGRLISVTNVAKFADRPVYITKQVEGPAAGKVADDLVYKIQATFSNNEVKTYAITAGEPKLIGNFPVGTKITFSEIRPPNTNEITWGEPTFSPGTLTVGTDLRADVTVTNVADQTVGTFSVKKLVEGPEQYNDAVPDSFEVIATWTEGTEEKSHTMTVPVGGEVDFATDYGQPLPAGTEVTLTEVLPPNGEGLAWSSATFVPGNEVTIGLDPVTVKLKNYVDKNDGTLQVLKAVTGDAAEGIGPDVEFTVKAEWKEPGGTATSFDSTELTLKNDGVAVPLGIDLSVGTEVRFTEIDLPEIAGIEWVTPQWDIHQPEGSWLRQDAEGVATGIVSDDPVEGRIIKLTNDATWKTGELEITKKIVEGDKIYDVKDSSIDEDSEFEVRITGIDPALRDDVNFPKVGQSFKLNKANDWTWSSGKVLPKGTKVTFEEVNLRNGAGYDWAKPYYVAGTDGEGEFIYGNEITITGEDKTDTVEIHNRLIPTTEVDIDKIVTGPKGNEVENDASSTFQVTAKWVDADGQNRTCVLNVTPRGSAVPTSKCDATVIDGKVHFPTDTEITFTETGAYTDVPNVKWGEVIWSADRGAKVTKVKGDKKDKKHQTSATVVFTGGKKDKKVTLRLENKTSSDGLILLPLPIPILPIGGGSSVVPVPTNPTAPAAPGEPVKPTEPTQPARPTAPGEPGKPVNQEKQAQHAQATPGKRGLASTGANVLWLAGGAAALIIGGAWLALRGRRNES</sequence>
<dbReference type="Proteomes" id="UP000274907">
    <property type="component" value="Unassembled WGS sequence"/>
</dbReference>
<feature type="domain" description="DUF5979" evidence="9">
    <location>
        <begin position="1369"/>
        <end position="1460"/>
    </location>
</feature>
<dbReference type="InterPro" id="IPR041171">
    <property type="entry name" value="SDR_Ig"/>
</dbReference>
<keyword evidence="4" id="KW-0732">Signal</keyword>
<dbReference type="OrthoDB" id="3257943at2"/>
<feature type="domain" description="DUF5979" evidence="9">
    <location>
        <begin position="1577"/>
        <end position="1658"/>
    </location>
</feature>
<evidence type="ECO:0000259" key="9">
    <source>
        <dbReference type="Pfam" id="PF19407"/>
    </source>
</evidence>
<evidence type="ECO:0000256" key="7">
    <source>
        <dbReference type="SAM" id="Phobius"/>
    </source>
</evidence>
<feature type="domain" description="SDR-like Ig" evidence="8">
    <location>
        <begin position="294"/>
        <end position="386"/>
    </location>
</feature>
<accession>A0A430I0A5</accession>
<dbReference type="SUPFAM" id="SSF49401">
    <property type="entry name" value="Bacterial adhesins"/>
    <property type="match status" value="1"/>
</dbReference>
<evidence type="ECO:0000256" key="5">
    <source>
        <dbReference type="ARBA" id="ARBA00023088"/>
    </source>
</evidence>
<feature type="domain" description="DUF5979" evidence="9">
    <location>
        <begin position="1244"/>
        <end position="1334"/>
    </location>
</feature>
<evidence type="ECO:0000256" key="2">
    <source>
        <dbReference type="ARBA" id="ARBA00022512"/>
    </source>
</evidence>
<protein>
    <submittedName>
        <fullName evidence="10">Uncharacterized protein</fullName>
    </submittedName>
</protein>
<dbReference type="InterPro" id="IPR011252">
    <property type="entry name" value="Fibrogen-bd_dom1"/>
</dbReference>
<reference evidence="10 11" key="1">
    <citation type="submission" date="2018-12" db="EMBL/GenBank/DDBJ databases">
        <title>YIM 101343 draft genome.</title>
        <authorList>
            <person name="Chen X."/>
        </authorList>
    </citation>
    <scope>NUCLEOTIDE SEQUENCE [LARGE SCALE GENOMIC DNA]</scope>
    <source>
        <strain evidence="10 11">YIM 101343</strain>
    </source>
</reference>
<gene>
    <name evidence="10" type="ORF">EAH68_05615</name>
</gene>
<feature type="region of interest" description="Disordered" evidence="6">
    <location>
        <begin position="1998"/>
        <end position="2051"/>
    </location>
</feature>
<dbReference type="EMBL" id="RXHJ01000005">
    <property type="protein sequence ID" value="RSZ64464.1"/>
    <property type="molecule type" value="Genomic_DNA"/>
</dbReference>
<feature type="compositionally biased region" description="Low complexity" evidence="6">
    <location>
        <begin position="1998"/>
        <end position="2010"/>
    </location>
</feature>
<evidence type="ECO:0000259" key="8">
    <source>
        <dbReference type="Pfam" id="PF17961"/>
    </source>
</evidence>
<keyword evidence="7" id="KW-0472">Membrane</keyword>